<organism evidence="2 3">
    <name type="scientific">Enterococcus aquimarinus</name>
    <dbReference type="NCBI Taxonomy" id="328396"/>
    <lineage>
        <taxon>Bacteria</taxon>
        <taxon>Bacillati</taxon>
        <taxon>Bacillota</taxon>
        <taxon>Bacilli</taxon>
        <taxon>Lactobacillales</taxon>
        <taxon>Enterococcaceae</taxon>
        <taxon>Enterococcus</taxon>
    </lineage>
</organism>
<evidence type="ECO:0000256" key="1">
    <source>
        <dbReference type="SAM" id="Phobius"/>
    </source>
</evidence>
<dbReference type="EMBL" id="JAJJVO010000010">
    <property type="protein sequence ID" value="MCC9272777.1"/>
    <property type="molecule type" value="Genomic_DNA"/>
</dbReference>
<feature type="transmembrane region" description="Helical" evidence="1">
    <location>
        <begin position="7"/>
        <end position="30"/>
    </location>
</feature>
<evidence type="ECO:0000313" key="3">
    <source>
        <dbReference type="Proteomes" id="UP000813384"/>
    </source>
</evidence>
<sequence>MNKEIRKVYIITATQYAIYLISLLLAYFNSEISSNWAFYLLLIGILLGNFIPSKYRSNFFSTDPGLFLKNHTRRFETIIEMPIIAIIIFTVLFL</sequence>
<gene>
    <name evidence="2" type="ORF">K8V42_00525</name>
</gene>
<keyword evidence="1" id="KW-0472">Membrane</keyword>
<keyword evidence="1" id="KW-1133">Transmembrane helix</keyword>
<proteinExistence type="predicted"/>
<name>A0A9E4DR39_9ENTE</name>
<feature type="transmembrane region" description="Helical" evidence="1">
    <location>
        <begin position="36"/>
        <end position="55"/>
    </location>
</feature>
<keyword evidence="1" id="KW-0812">Transmembrane</keyword>
<evidence type="ECO:0000313" key="2">
    <source>
        <dbReference type="EMBL" id="MCC9272777.1"/>
    </source>
</evidence>
<reference evidence="2" key="1">
    <citation type="journal article" date="2021" name="PeerJ">
        <title>Extensive microbial diversity within the chicken gut microbiome revealed by metagenomics and culture.</title>
        <authorList>
            <person name="Gilroy R."/>
            <person name="Ravi A."/>
            <person name="Getino M."/>
            <person name="Pursley I."/>
            <person name="Horton D.L."/>
            <person name="Alikhan N.F."/>
            <person name="Baker D."/>
            <person name="Gharbi K."/>
            <person name="Hall N."/>
            <person name="Watson M."/>
            <person name="Adriaenssens E.M."/>
            <person name="Foster-Nyarko E."/>
            <person name="Jarju S."/>
            <person name="Secka A."/>
            <person name="Antonio M."/>
            <person name="Oren A."/>
            <person name="Chaudhuri R.R."/>
            <person name="La Ragione R."/>
            <person name="Hildebrand F."/>
            <person name="Pallen M.J."/>
        </authorList>
    </citation>
    <scope>NUCLEOTIDE SEQUENCE</scope>
    <source>
        <strain evidence="2">150</strain>
    </source>
</reference>
<dbReference type="Proteomes" id="UP000813384">
    <property type="component" value="Unassembled WGS sequence"/>
</dbReference>
<feature type="transmembrane region" description="Helical" evidence="1">
    <location>
        <begin position="75"/>
        <end position="93"/>
    </location>
</feature>
<protein>
    <submittedName>
        <fullName evidence="2">Uncharacterized protein</fullName>
    </submittedName>
</protein>
<reference evidence="2" key="2">
    <citation type="submission" date="2021-11" db="EMBL/GenBank/DDBJ databases">
        <authorList>
            <person name="Gilroy R."/>
        </authorList>
    </citation>
    <scope>NUCLEOTIDE SEQUENCE</scope>
    <source>
        <strain evidence="2">150</strain>
    </source>
</reference>
<accession>A0A9E4DR39</accession>
<dbReference type="AlphaFoldDB" id="A0A9E4DR39"/>
<comment type="caution">
    <text evidence="2">The sequence shown here is derived from an EMBL/GenBank/DDBJ whole genome shotgun (WGS) entry which is preliminary data.</text>
</comment>